<gene>
    <name evidence="6" type="ORF">FNA46_20655</name>
</gene>
<keyword evidence="4" id="KW-0472">Membrane</keyword>
<dbReference type="PANTHER" id="PTHR36985">
    <property type="entry name" value="TRANSLOCATION AND ASSEMBLY MODULE SUBUNIT TAMB"/>
    <property type="match status" value="1"/>
</dbReference>
<keyword evidence="7" id="KW-1185">Reference proteome</keyword>
<organism evidence="6 7">
    <name type="scientific">Rhizobium straminoryzae</name>
    <dbReference type="NCBI Taxonomy" id="1387186"/>
    <lineage>
        <taxon>Bacteria</taxon>
        <taxon>Pseudomonadati</taxon>
        <taxon>Pseudomonadota</taxon>
        <taxon>Alphaproteobacteria</taxon>
        <taxon>Hyphomicrobiales</taxon>
        <taxon>Rhizobiaceae</taxon>
        <taxon>Rhizobium/Agrobacterium group</taxon>
        <taxon>Rhizobium</taxon>
    </lineage>
</organism>
<dbReference type="GO" id="GO:0009306">
    <property type="term" value="P:protein secretion"/>
    <property type="evidence" value="ECO:0007669"/>
    <property type="project" value="InterPro"/>
</dbReference>
<feature type="domain" description="Translocation and assembly module TamB C-terminal" evidence="5">
    <location>
        <begin position="1690"/>
        <end position="2035"/>
    </location>
</feature>
<dbReference type="PANTHER" id="PTHR36985:SF1">
    <property type="entry name" value="TRANSLOCATION AND ASSEMBLY MODULE SUBUNIT TAMB"/>
    <property type="match status" value="1"/>
</dbReference>
<proteinExistence type="predicted"/>
<evidence type="ECO:0000256" key="4">
    <source>
        <dbReference type="ARBA" id="ARBA00023136"/>
    </source>
</evidence>
<keyword evidence="2" id="KW-0812">Transmembrane</keyword>
<protein>
    <submittedName>
        <fullName evidence="6">Filamentous hemagglutinin adherence factor</fullName>
    </submittedName>
</protein>
<comment type="subcellular location">
    <subcellularLocation>
        <location evidence="1">Membrane</location>
        <topology evidence="1">Single-pass membrane protein</topology>
    </subcellularLocation>
</comment>
<evidence type="ECO:0000259" key="5">
    <source>
        <dbReference type="Pfam" id="PF04357"/>
    </source>
</evidence>
<keyword evidence="3" id="KW-1133">Transmembrane helix</keyword>
<accession>A0A549SZM8</accession>
<comment type="caution">
    <text evidence="6">The sequence shown here is derived from an EMBL/GenBank/DDBJ whole genome shotgun (WGS) entry which is preliminary data.</text>
</comment>
<dbReference type="EMBL" id="VJMG01000069">
    <property type="protein sequence ID" value="TRL35092.1"/>
    <property type="molecule type" value="Genomic_DNA"/>
</dbReference>
<dbReference type="Proteomes" id="UP000316801">
    <property type="component" value="Unassembled WGS sequence"/>
</dbReference>
<dbReference type="GO" id="GO:0005886">
    <property type="term" value="C:plasma membrane"/>
    <property type="evidence" value="ECO:0007669"/>
    <property type="project" value="InterPro"/>
</dbReference>
<dbReference type="RefSeq" id="WP_143127105.1">
    <property type="nucleotide sequence ID" value="NZ_VJMG01000069.1"/>
</dbReference>
<evidence type="ECO:0000313" key="7">
    <source>
        <dbReference type="Proteomes" id="UP000316801"/>
    </source>
</evidence>
<name>A0A549SZM8_9HYPH</name>
<evidence type="ECO:0000313" key="6">
    <source>
        <dbReference type="EMBL" id="TRL35092.1"/>
    </source>
</evidence>
<dbReference type="InterPro" id="IPR007452">
    <property type="entry name" value="TamB_C"/>
</dbReference>
<evidence type="ECO:0000256" key="3">
    <source>
        <dbReference type="ARBA" id="ARBA00022989"/>
    </source>
</evidence>
<sequence length="2035" mass="206202">MTSSSRTRAGIFRIALGAVAALFVLLTGLVLFLGFAPAGNRLVGALVSSLISSPGQSIELSAPQGLLTGRLRIDSVRLSDSEGMFASADGIEVDWSPLALFSGTFHANRIAIDRLALERPPVPPPARAQQTTQTKNNGFSLPIAIDIDSLALPDITIEPAVTGRQFELAATGALDATDQRVALALTAHRKDAPNAIAKADILFAPAQNELKLQALVSEPQGGLLARLLLLPGAPSVALALDGYGPLSNWNGQLRGTVDGKPVISMDGQHILTPEGAHRVQIEGGGQLAELMPPTLRPLFAGRTDINLGAVIGRSGRIEIRKGEFVTGAMKVAAAGTFDPSGDNSLTASVAATNGAVALEWPLQGEPLRVGLDNLNFTLTGPTTASRFNATAALRSVSVSGASFGQVRLQAESEDLNLSAWTGSVRTRSSAAQANFADPDLDRLIDGPIRLDAPVRLAPPAIGLDAATFESANISGTISGAYNLSQKTVTGNVRMSLNPDGLPEAIGDYINGMIGFEGYVDATIGGRMSLENLVVKSNIIEGHGNVLLKDGKLEAGLAGRLPDLSRLRPDAKGAIGYDIRVAGPLDTLQATAQVNSAEARLSGHLFEAISLKLQGKMADGQQGGNVTGTGRVDGKPIRIETDLTETGGLIALPKLLLEAGGNRVTGTLAFSKDYLPAGDLQFQLPDIGLLSALANQQVRGDLSGTAKLSNTDGVLSASINAAGQTLTAAGFTVAAPKVALNSSNLLQAKVDGSVAADRVETGGQLIEAPRLTLLDKGSATGFGLDARYAGAPVTLDGAVTRDAAGMSLVLDRFTAAPAGIALALTEPATIRVVDGRAEIASLTLKTGNGRLVLDGSAGPQLNMALRASDVPAALANSVVPDLGAAGDLGGAVTIGGTAAAPVIRYSLTLSDASVAAMRERAIAPISVLARGRFEDGTVTLDQAELDGENGLAATASGTISVRSSQQVVLGVTLSALPAALANSLKPGLEARGMLSGRATVTGTLSAPIADLALVLKGGSTAETRAAGLEGIGATANGHFENQTLRLDRLAVTGPQDLSLNANGTVNLGGERSLLIEARFGAVPASLINMVMPDLAAEGRLSGTARIGGTLPAPDVTFELNLNGLSLAQTRAAGIAPMALSASGRFAGETLTLTQAKLTGADGLSLNAGGTVALGSAPTLDVTADFQSLPAALANIARPGLAASGTASGTIAAKGALTAPVAQYDVTVNDIATSQSREAGLRALSLRARGSFENGVLTLGETRLSDPSGLSATAAGRVILTGPNAPALDLNAEIAALPATLANAVLPDLKAGGIISGTIASTGPAEAPVARFDLRWRNAQLQQTLSAGLAGLTVTARGTLEAATVKLEEMQLTGPSGLSASARGSVALSGDRTLALSADLASIPASLMSGFVPSLQAGGTVSGSTTIGGTLSAPQLRYDLQWANGEIRRQGDAGLSGLSLKASGSFADGRLTLDETVLSGPQGLSLTAQGSVVPSDPQGPVLNLSADILSLPATLANAFVPGLGATGRISGKVKALPGPGAGGAEFDLSWEDASLSQTREAGLTSMRISAAGRYEGNRLTLQKAELGGASGLALTASGAVGLAGERPLDMKIAGDVPFALLGPLLADQGFVLEGGAKANVTIAGTATAPAIDGSVTTSGARLIDVKRNLAINDVAGSVTFNRDRAVISSLGGTLSPGGRIAVDGSIGITGDLPANLRITLNEATYVDGNLLTATVNGALTLTGPVRATPMLGGRLTVRRANITVPASLPASLAQLKVAHVNAPPSVRALLESIGPDGKKDGNGTNAGIGLDLTLAAQNNIFVRGRGIDAELGGSLTIRGTAAEPNVTGAFEMRRGRIVILTRRLDFSTGKITFGGSLIPVLDLAASNTADQTTVTVSVTGLANDPTIGFSSSPALPEDEVLARLIFGQSISKLSPVQIAQLADAVTQLAGGGSTSLLQTLRSSLGVDDLDINTDSSGQTTVSVGRYINNRTYFQLEQGGSSGGARASINLDVGRGVKLKGSAGSDGGSAGVFYEREY</sequence>
<evidence type="ECO:0000256" key="1">
    <source>
        <dbReference type="ARBA" id="ARBA00004167"/>
    </source>
</evidence>
<reference evidence="6 7" key="1">
    <citation type="submission" date="2019-07" db="EMBL/GenBank/DDBJ databases">
        <title>Ln-dependent methylotrophs.</title>
        <authorList>
            <person name="Tani A."/>
        </authorList>
    </citation>
    <scope>NUCLEOTIDE SEQUENCE [LARGE SCALE GENOMIC DNA]</scope>
    <source>
        <strain evidence="6 7">SM12</strain>
    </source>
</reference>
<dbReference type="Pfam" id="PF04357">
    <property type="entry name" value="TamB"/>
    <property type="match status" value="1"/>
</dbReference>
<evidence type="ECO:0000256" key="2">
    <source>
        <dbReference type="ARBA" id="ARBA00022692"/>
    </source>
</evidence>